<dbReference type="GO" id="GO:0051015">
    <property type="term" value="F:actin filament binding"/>
    <property type="evidence" value="ECO:0007669"/>
    <property type="project" value="InterPro"/>
</dbReference>
<evidence type="ECO:0000256" key="4">
    <source>
        <dbReference type="ARBA" id="ARBA00022553"/>
    </source>
</evidence>
<keyword evidence="8 11" id="KW-0518">Myosin</keyword>
<feature type="binding site" evidence="11">
    <location>
        <begin position="149"/>
        <end position="156"/>
    </location>
    <ligand>
        <name>ATP</name>
        <dbReference type="ChEBI" id="CHEBI:30616"/>
    </ligand>
</feature>
<proteinExistence type="inferred from homology"/>
<feature type="compositionally biased region" description="Basic and acidic residues" evidence="12">
    <location>
        <begin position="1092"/>
        <end position="1103"/>
    </location>
</feature>
<dbReference type="GO" id="GO:0005524">
    <property type="term" value="F:ATP binding"/>
    <property type="evidence" value="ECO:0007669"/>
    <property type="project" value="UniProtKB-UniRule"/>
</dbReference>
<keyword evidence="9 11" id="KW-0505">Motor protein</keyword>
<evidence type="ECO:0000256" key="3">
    <source>
        <dbReference type="ARBA" id="ARBA00022490"/>
    </source>
</evidence>
<dbReference type="PROSITE" id="PS50096">
    <property type="entry name" value="IQ"/>
    <property type="match status" value="1"/>
</dbReference>
<dbReference type="GO" id="GO:0005886">
    <property type="term" value="C:plasma membrane"/>
    <property type="evidence" value="ECO:0007669"/>
    <property type="project" value="TreeGrafter"/>
</dbReference>
<dbReference type="GO" id="GO:0007015">
    <property type="term" value="P:actin filament organization"/>
    <property type="evidence" value="ECO:0007669"/>
    <property type="project" value="TreeGrafter"/>
</dbReference>
<evidence type="ECO:0000256" key="8">
    <source>
        <dbReference type="ARBA" id="ARBA00023123"/>
    </source>
</evidence>
<keyword evidence="10 11" id="KW-0009">Actin-binding</keyword>
<reference evidence="16" key="1">
    <citation type="submission" date="2011-08" db="EMBL/GenBank/DDBJ databases">
        <authorList>
            <person name="Rombauts S."/>
        </authorList>
    </citation>
    <scope>NUCLEOTIDE SEQUENCE</scope>
    <source>
        <strain evidence="16">London</strain>
    </source>
</reference>
<protein>
    <submittedName>
        <fullName evidence="15">Uncharacterized protein</fullName>
    </submittedName>
</protein>
<dbReference type="Gene3D" id="1.20.58.530">
    <property type="match status" value="1"/>
</dbReference>
<dbReference type="Pfam" id="PF16521">
    <property type="entry name" value="Myosin-VI_CBD"/>
    <property type="match status" value="1"/>
</dbReference>
<dbReference type="InterPro" id="IPR027417">
    <property type="entry name" value="P-loop_NTPase"/>
</dbReference>
<dbReference type="Gene3D" id="3.40.850.10">
    <property type="entry name" value="Kinesin motor domain"/>
    <property type="match status" value="1"/>
</dbReference>
<organism evidence="15 16">
    <name type="scientific">Tetranychus urticae</name>
    <name type="common">Two-spotted spider mite</name>
    <dbReference type="NCBI Taxonomy" id="32264"/>
    <lineage>
        <taxon>Eukaryota</taxon>
        <taxon>Metazoa</taxon>
        <taxon>Ecdysozoa</taxon>
        <taxon>Arthropoda</taxon>
        <taxon>Chelicerata</taxon>
        <taxon>Arachnida</taxon>
        <taxon>Acari</taxon>
        <taxon>Acariformes</taxon>
        <taxon>Trombidiformes</taxon>
        <taxon>Prostigmata</taxon>
        <taxon>Eleutherengona</taxon>
        <taxon>Raphignathae</taxon>
        <taxon>Tetranychoidea</taxon>
        <taxon>Tetranychidae</taxon>
        <taxon>Tetranychus</taxon>
    </lineage>
</organism>
<dbReference type="Pfam" id="PF02736">
    <property type="entry name" value="Myosin_N"/>
    <property type="match status" value="1"/>
</dbReference>
<dbReference type="Gene3D" id="1.20.120.720">
    <property type="entry name" value="Myosin VI head, motor domain, U50 subdomain"/>
    <property type="match status" value="1"/>
</dbReference>
<dbReference type="GO" id="GO:0016459">
    <property type="term" value="C:myosin complex"/>
    <property type="evidence" value="ECO:0007669"/>
    <property type="project" value="UniProtKB-KW"/>
</dbReference>
<keyword evidence="5 11" id="KW-0547">Nucleotide-binding</keyword>
<dbReference type="EnsemblMetazoa" id="tetur31g01170.1">
    <property type="protein sequence ID" value="tetur31g01170.1"/>
    <property type="gene ID" value="tetur31g01170"/>
</dbReference>
<dbReference type="Proteomes" id="UP000015104">
    <property type="component" value="Unassembled WGS sequence"/>
</dbReference>
<dbReference type="OrthoDB" id="6108017at2759"/>
<dbReference type="CDD" id="cd21759">
    <property type="entry name" value="CBD_MYO6-like"/>
    <property type="match status" value="1"/>
</dbReference>
<dbReference type="Gene3D" id="3.30.70.1590">
    <property type="match status" value="1"/>
</dbReference>
<evidence type="ECO:0000256" key="10">
    <source>
        <dbReference type="ARBA" id="ARBA00023203"/>
    </source>
</evidence>
<sequence>MESQKVWAPDPDNGYILGTIIDIGFELATVKCANSNQTIKAPYSSLYPADPEIEKHVDDNCALMFLNEATLLNNLRVRYERDLIYTYVANILISINPYFEIRNLYSSEAISRYQGKSLGVLPPHVFAIADKAFRDMKAFKQSQSIIVSGESGAGKTEATKYVLRYLCESWGTNSGQIERLILDANPVLEAFGNAKTVRNNNSSRFGKFIEIHFSGQFSVVGGFISHYLLEKSRICGQSSGERNYHIFYQLCAGSPKEIWSQLKLDNPDQFHYLNRGCTQYFGSKSSASLPAERQSREQASKGSLNDPIVDDAVDFTATDKALSHFGVNDRLAIYKVVASVLHLGNIAFEESPDDTRGGCQVKTGSSWTSLETAASLIGIEAEELQQCLLSRIMQTNKGGHKGTVYLVPLKVHEASAARDALAKALYSKLFDHLVTQVINRSIPTFQSSYYVGVLDIAGFEYFRHNSFEQFCINYCNEKLQQVFNERILREEQILYEKEGLGLKHIAYIDNSDCINLLEGRATGIFDLLDEESKLPKPSATHFTESVFAHNKDHFRLAVPRKSKLKDDRELRDDEGFLIRHFAGAVCYQTGLFIEKNADALHNSLASLMSEAKNDLIRELFPPDPSTNGHTKPSSGKLSFVSVGGKFRNQLNDLMTKLGSTGTHFIRCVKPNVHMIPHKFEGSHILSQLRCSGMTSVLELMQQGYPSRTSFVDLYNLYKHHLPPKLSRLEPRMFCRTLFKAFGLNENDYRFGSSKVFFRSGKFAEFDQLMKSDPKHLSELVSKVEKWLTISRWKMLQWCALSVIKLKHKILYRRQMIVTIQKNIRMINARRKYRPRYIAIMRVKKSGDLLKDMSQLTQKLKSSDEKDKFNKRMIEIEKEINDTIQICRTSANLDTKDLESRVNRISGALKEQIESLKSKIVEEEKLRKVQEEMDAERRKKEEEDRRKAEEEELKRKRAELDERFKLEASVKSKEVEDYELAKKLQHELDLELEEQRKRVEQERLDHALALRLAQESSNGVSDDLTRSSPLPASPPHGIKKSATDKKYDLSKWKYSDLRDIINTSCDIELLEACKEEFHRRLKVYHAWKLKNSRNRETSEEERAPDSIMHNPGPIDGLTDGLLNRASCNEQRYFRIPFVRPSSATGQRGWWWAHFDGQWIARQMEIHPEKKPILLVAGKDDMQMCELSLDETRLTSKRGAEILAEEFEKEWSKNGGESVKYHPNAAKKK</sequence>
<evidence type="ECO:0000256" key="12">
    <source>
        <dbReference type="SAM" id="MobiDB-lite"/>
    </source>
</evidence>
<dbReference type="OMA" id="LNKGCTQ"/>
<dbReference type="GO" id="GO:0048731">
    <property type="term" value="P:system development"/>
    <property type="evidence" value="ECO:0007669"/>
    <property type="project" value="UniProtKB-ARBA"/>
</dbReference>
<evidence type="ECO:0000256" key="5">
    <source>
        <dbReference type="ARBA" id="ARBA00022741"/>
    </source>
</evidence>
<dbReference type="Pfam" id="PF21521">
    <property type="entry name" value="MYO6_lever"/>
    <property type="match status" value="1"/>
</dbReference>
<evidence type="ECO:0000259" key="14">
    <source>
        <dbReference type="PROSITE" id="PS51844"/>
    </source>
</evidence>
<dbReference type="SUPFAM" id="SSF52540">
    <property type="entry name" value="P-loop containing nucleoside triphosphate hydrolases"/>
    <property type="match status" value="1"/>
</dbReference>
<dbReference type="InterPro" id="IPR049016">
    <property type="entry name" value="MYO6_lever"/>
</dbReference>
<dbReference type="Pfam" id="PF00063">
    <property type="entry name" value="Myosin_head"/>
    <property type="match status" value="1"/>
</dbReference>
<dbReference type="PROSITE" id="PS51456">
    <property type="entry name" value="MYOSIN_MOTOR"/>
    <property type="match status" value="1"/>
</dbReference>
<dbReference type="SMART" id="SM00242">
    <property type="entry name" value="MYSc"/>
    <property type="match status" value="1"/>
</dbReference>
<feature type="region of interest" description="Disordered" evidence="12">
    <location>
        <begin position="928"/>
        <end position="952"/>
    </location>
</feature>
<evidence type="ECO:0000256" key="11">
    <source>
        <dbReference type="PROSITE-ProRule" id="PRU00782"/>
    </source>
</evidence>
<keyword evidence="6 11" id="KW-0067">ATP-binding</keyword>
<evidence type="ECO:0000313" key="16">
    <source>
        <dbReference type="Proteomes" id="UP000015104"/>
    </source>
</evidence>
<dbReference type="InterPro" id="IPR036114">
    <property type="entry name" value="MYSc_Myo6"/>
</dbReference>
<dbReference type="PANTHER" id="PTHR13140:SF745">
    <property type="entry name" value="UNCONVENTIONAL MYOSIN-VI"/>
    <property type="match status" value="1"/>
</dbReference>
<evidence type="ECO:0000256" key="6">
    <source>
        <dbReference type="ARBA" id="ARBA00022840"/>
    </source>
</evidence>
<comment type="similarity">
    <text evidence="2 11">Belongs to the TRAFAC class myosin-kinesin ATPase superfamily. Myosin family.</text>
</comment>
<dbReference type="PRINTS" id="PR00193">
    <property type="entry name" value="MYOSINHEAVY"/>
</dbReference>
<dbReference type="PROSITE" id="PS51844">
    <property type="entry name" value="SH3_LIKE"/>
    <property type="match status" value="1"/>
</dbReference>
<dbReference type="Gene3D" id="6.10.220.10">
    <property type="match status" value="1"/>
</dbReference>
<feature type="domain" description="Myosin N-terminal SH3-like" evidence="14">
    <location>
        <begin position="1"/>
        <end position="51"/>
    </location>
</feature>
<gene>
    <name evidence="15" type="primary">107369259</name>
</gene>
<dbReference type="InterPro" id="IPR001609">
    <property type="entry name" value="Myosin_head_motor_dom-like"/>
</dbReference>
<keyword evidence="4" id="KW-0597">Phosphoprotein</keyword>
<dbReference type="AlphaFoldDB" id="T1L1B7"/>
<dbReference type="GO" id="GO:0048513">
    <property type="term" value="P:animal organ development"/>
    <property type="evidence" value="ECO:0007669"/>
    <property type="project" value="UniProtKB-ARBA"/>
</dbReference>
<feature type="compositionally biased region" description="Polar residues" evidence="12">
    <location>
        <begin position="1014"/>
        <end position="1029"/>
    </location>
</feature>
<feature type="region of interest" description="Actin-binding" evidence="11">
    <location>
        <begin position="650"/>
        <end position="672"/>
    </location>
</feature>
<evidence type="ECO:0000259" key="13">
    <source>
        <dbReference type="PROSITE" id="PS51456"/>
    </source>
</evidence>
<keyword evidence="7" id="KW-0112">Calmodulin-binding</keyword>
<dbReference type="GO" id="GO:0030048">
    <property type="term" value="P:actin filament-based movement"/>
    <property type="evidence" value="ECO:0007669"/>
    <property type="project" value="TreeGrafter"/>
</dbReference>
<dbReference type="InterPro" id="IPR008989">
    <property type="entry name" value="Myosin_S1_N"/>
</dbReference>
<dbReference type="GO" id="GO:0005516">
    <property type="term" value="F:calmodulin binding"/>
    <property type="evidence" value="ECO:0007669"/>
    <property type="project" value="UniProtKB-KW"/>
</dbReference>
<reference evidence="15" key="2">
    <citation type="submission" date="2015-06" db="UniProtKB">
        <authorList>
            <consortium name="EnsemblMetazoa"/>
        </authorList>
    </citation>
    <scope>IDENTIFICATION</scope>
</reference>
<dbReference type="FunFam" id="1.10.10.820:FF:000001">
    <property type="entry name" value="Myosin heavy chain"/>
    <property type="match status" value="1"/>
</dbReference>
<dbReference type="CDD" id="cd21958">
    <property type="entry name" value="MyUb_Myo6"/>
    <property type="match status" value="1"/>
</dbReference>
<dbReference type="STRING" id="32264.T1L1B7"/>
<dbReference type="HOGENOM" id="CLU_000192_7_2_1"/>
<dbReference type="Gene3D" id="1.10.10.820">
    <property type="match status" value="1"/>
</dbReference>
<dbReference type="InterPro" id="IPR004009">
    <property type="entry name" value="SH3_Myosin"/>
</dbReference>
<name>T1L1B7_TETUR</name>
<dbReference type="InterPro" id="IPR032412">
    <property type="entry name" value="Myosin-VI_CBD"/>
</dbReference>
<dbReference type="GO" id="GO:0009888">
    <property type="term" value="P:tissue development"/>
    <property type="evidence" value="ECO:0007669"/>
    <property type="project" value="UniProtKB-ARBA"/>
</dbReference>
<keyword evidence="3" id="KW-0963">Cytoplasm</keyword>
<comment type="subcellular location">
    <subcellularLocation>
        <location evidence="1">Cytoplasm</location>
    </subcellularLocation>
</comment>
<dbReference type="KEGG" id="tut:107369259"/>
<evidence type="ECO:0000256" key="2">
    <source>
        <dbReference type="ARBA" id="ARBA00008314"/>
    </source>
</evidence>
<dbReference type="InterPro" id="IPR036961">
    <property type="entry name" value="Kinesin_motor_dom_sf"/>
</dbReference>
<evidence type="ECO:0000256" key="7">
    <source>
        <dbReference type="ARBA" id="ARBA00022860"/>
    </source>
</evidence>
<keyword evidence="16" id="KW-1185">Reference proteome</keyword>
<dbReference type="GO" id="GO:0000146">
    <property type="term" value="F:microfilament motor activity"/>
    <property type="evidence" value="ECO:0007669"/>
    <property type="project" value="TreeGrafter"/>
</dbReference>
<evidence type="ECO:0000256" key="1">
    <source>
        <dbReference type="ARBA" id="ARBA00004496"/>
    </source>
</evidence>
<feature type="region of interest" description="Disordered" evidence="12">
    <location>
        <begin position="1014"/>
        <end position="1041"/>
    </location>
</feature>
<dbReference type="eggNOG" id="KOG0163">
    <property type="taxonomic scope" value="Eukaryota"/>
</dbReference>
<dbReference type="Gene3D" id="2.30.30.360">
    <property type="entry name" value="Myosin S1 fragment, N-terminal"/>
    <property type="match status" value="1"/>
</dbReference>
<feature type="domain" description="Myosin motor" evidence="13">
    <location>
        <begin position="55"/>
        <end position="770"/>
    </location>
</feature>
<dbReference type="EMBL" id="CAEY01000891">
    <property type="status" value="NOT_ANNOTATED_CDS"/>
    <property type="molecule type" value="Genomic_DNA"/>
</dbReference>
<dbReference type="PANTHER" id="PTHR13140">
    <property type="entry name" value="MYOSIN"/>
    <property type="match status" value="1"/>
</dbReference>
<dbReference type="FunFam" id="3.40.850.10:FF:000018">
    <property type="entry name" value="unconventional myosin-VI isoform X1"/>
    <property type="match status" value="1"/>
</dbReference>
<dbReference type="CDD" id="cd01382">
    <property type="entry name" value="MYSc_Myo6"/>
    <property type="match status" value="1"/>
</dbReference>
<feature type="region of interest" description="Disordered" evidence="12">
    <location>
        <begin position="1092"/>
        <end position="1111"/>
    </location>
</feature>
<accession>T1L1B7</accession>
<evidence type="ECO:0000313" key="15">
    <source>
        <dbReference type="EnsemblMetazoa" id="tetur31g01170.1"/>
    </source>
</evidence>
<evidence type="ECO:0000256" key="9">
    <source>
        <dbReference type="ARBA" id="ARBA00023175"/>
    </source>
</evidence>
<dbReference type="GO" id="GO:0030139">
    <property type="term" value="C:endocytic vesicle"/>
    <property type="evidence" value="ECO:0007669"/>
    <property type="project" value="TreeGrafter"/>
</dbReference>